<comment type="caution">
    <text evidence="2">The sequence shown here is derived from an EMBL/GenBank/DDBJ whole genome shotgun (WGS) entry which is preliminary data.</text>
</comment>
<dbReference type="Proteomes" id="UP000324222">
    <property type="component" value="Unassembled WGS sequence"/>
</dbReference>
<protein>
    <submittedName>
        <fullName evidence="2">Uncharacterized protein</fullName>
    </submittedName>
</protein>
<reference evidence="2 3" key="1">
    <citation type="submission" date="2019-05" db="EMBL/GenBank/DDBJ databases">
        <title>Another draft genome of Portunus trituberculatus and its Hox gene families provides insights of decapod evolution.</title>
        <authorList>
            <person name="Jeong J.-H."/>
            <person name="Song I."/>
            <person name="Kim S."/>
            <person name="Choi T."/>
            <person name="Kim D."/>
            <person name="Ryu S."/>
            <person name="Kim W."/>
        </authorList>
    </citation>
    <scope>NUCLEOTIDE SEQUENCE [LARGE SCALE GENOMIC DNA]</scope>
    <source>
        <tissue evidence="2">Muscle</tissue>
    </source>
</reference>
<dbReference type="EMBL" id="VSRR010061217">
    <property type="protein sequence ID" value="MPC82985.1"/>
    <property type="molecule type" value="Genomic_DNA"/>
</dbReference>
<gene>
    <name evidence="2" type="ORF">E2C01_077673</name>
</gene>
<keyword evidence="3" id="KW-1185">Reference proteome</keyword>
<feature type="region of interest" description="Disordered" evidence="1">
    <location>
        <begin position="1"/>
        <end position="24"/>
    </location>
</feature>
<evidence type="ECO:0000256" key="1">
    <source>
        <dbReference type="SAM" id="MobiDB-lite"/>
    </source>
</evidence>
<evidence type="ECO:0000313" key="3">
    <source>
        <dbReference type="Proteomes" id="UP000324222"/>
    </source>
</evidence>
<accession>A0A5B7IKW7</accession>
<sequence length="97" mass="11627">MVTPRLREERKPTHRHVASSASRECKRQRETRVWKYYQRCRDNEQRYLNRTVNEESRVHVTTHHHQKCSAYHQGMGLIQAASRAGLQYYWCAAGRLD</sequence>
<dbReference type="AlphaFoldDB" id="A0A5B7IKW7"/>
<proteinExistence type="predicted"/>
<evidence type="ECO:0000313" key="2">
    <source>
        <dbReference type="EMBL" id="MPC82985.1"/>
    </source>
</evidence>
<organism evidence="2 3">
    <name type="scientific">Portunus trituberculatus</name>
    <name type="common">Swimming crab</name>
    <name type="synonym">Neptunus trituberculatus</name>
    <dbReference type="NCBI Taxonomy" id="210409"/>
    <lineage>
        <taxon>Eukaryota</taxon>
        <taxon>Metazoa</taxon>
        <taxon>Ecdysozoa</taxon>
        <taxon>Arthropoda</taxon>
        <taxon>Crustacea</taxon>
        <taxon>Multicrustacea</taxon>
        <taxon>Malacostraca</taxon>
        <taxon>Eumalacostraca</taxon>
        <taxon>Eucarida</taxon>
        <taxon>Decapoda</taxon>
        <taxon>Pleocyemata</taxon>
        <taxon>Brachyura</taxon>
        <taxon>Eubrachyura</taxon>
        <taxon>Portunoidea</taxon>
        <taxon>Portunidae</taxon>
        <taxon>Portuninae</taxon>
        <taxon>Portunus</taxon>
    </lineage>
</organism>
<feature type="compositionally biased region" description="Basic and acidic residues" evidence="1">
    <location>
        <begin position="1"/>
        <end position="11"/>
    </location>
</feature>
<name>A0A5B7IKW7_PORTR</name>